<dbReference type="CDD" id="cd00833">
    <property type="entry name" value="PKS"/>
    <property type="match status" value="1"/>
</dbReference>
<reference evidence="11" key="3">
    <citation type="submission" date="2025-08" db="UniProtKB">
        <authorList>
            <consortium name="RefSeq"/>
        </authorList>
    </citation>
    <scope>IDENTIFICATION</scope>
    <source>
        <strain evidence="11">NI907</strain>
    </source>
</reference>
<organism evidence="10 11">
    <name type="scientific">Pyricularia grisea</name>
    <name type="common">Crabgrass-specific blast fungus</name>
    <name type="synonym">Magnaporthe grisea</name>
    <dbReference type="NCBI Taxonomy" id="148305"/>
    <lineage>
        <taxon>Eukaryota</taxon>
        <taxon>Fungi</taxon>
        <taxon>Dikarya</taxon>
        <taxon>Ascomycota</taxon>
        <taxon>Pezizomycotina</taxon>
        <taxon>Sordariomycetes</taxon>
        <taxon>Sordariomycetidae</taxon>
        <taxon>Magnaporthales</taxon>
        <taxon>Pyriculariaceae</taxon>
        <taxon>Pyricularia</taxon>
    </lineage>
</organism>
<evidence type="ECO:0000256" key="3">
    <source>
        <dbReference type="ARBA" id="ARBA00022679"/>
    </source>
</evidence>
<dbReference type="InterPro" id="IPR020841">
    <property type="entry name" value="PKS_Beta-ketoAc_synthase_dom"/>
</dbReference>
<feature type="region of interest" description="C-terminal hotdog fold" evidence="6">
    <location>
        <begin position="1144"/>
        <end position="1301"/>
    </location>
</feature>
<dbReference type="SUPFAM" id="SSF53901">
    <property type="entry name" value="Thiolase-like"/>
    <property type="match status" value="1"/>
</dbReference>
<dbReference type="InterPro" id="IPR036736">
    <property type="entry name" value="ACP-like_sf"/>
</dbReference>
<dbReference type="SMART" id="SM00823">
    <property type="entry name" value="PKS_PP"/>
    <property type="match status" value="1"/>
</dbReference>
<dbReference type="GO" id="GO:0044550">
    <property type="term" value="P:secondary metabolite biosynthetic process"/>
    <property type="evidence" value="ECO:0007669"/>
    <property type="project" value="UniProtKB-ARBA"/>
</dbReference>
<dbReference type="GO" id="GO:0004315">
    <property type="term" value="F:3-oxoacyl-[acyl-carrier-protein] synthase activity"/>
    <property type="evidence" value="ECO:0007669"/>
    <property type="project" value="InterPro"/>
</dbReference>
<dbReference type="SUPFAM" id="SSF51735">
    <property type="entry name" value="NAD(P)-binding Rossmann-fold domains"/>
    <property type="match status" value="2"/>
</dbReference>
<accession>A0A6P8ANZ7</accession>
<dbReference type="Pfam" id="PF21089">
    <property type="entry name" value="PKS_DH_N"/>
    <property type="match status" value="1"/>
</dbReference>
<evidence type="ECO:0000256" key="6">
    <source>
        <dbReference type="PROSITE-ProRule" id="PRU01363"/>
    </source>
</evidence>
<dbReference type="PROSITE" id="PS00606">
    <property type="entry name" value="KS3_1"/>
    <property type="match status" value="1"/>
</dbReference>
<dbReference type="Gene3D" id="3.10.129.110">
    <property type="entry name" value="Polyketide synthase dehydratase"/>
    <property type="match status" value="1"/>
</dbReference>
<dbReference type="GeneID" id="41966637"/>
<evidence type="ECO:0000256" key="1">
    <source>
        <dbReference type="ARBA" id="ARBA00022450"/>
    </source>
</evidence>
<dbReference type="InterPro" id="IPR049551">
    <property type="entry name" value="PKS_DH_C"/>
</dbReference>
<dbReference type="SMART" id="SM00826">
    <property type="entry name" value="PKS_DH"/>
    <property type="match status" value="1"/>
</dbReference>
<dbReference type="InterPro" id="IPR016036">
    <property type="entry name" value="Malonyl_transacylase_ACP-bd"/>
</dbReference>
<keyword evidence="3" id="KW-0808">Transferase</keyword>
<dbReference type="SUPFAM" id="SSF55048">
    <property type="entry name" value="Probable ACP-binding domain of malonyl-CoA ACP transacylase"/>
    <property type="match status" value="1"/>
</dbReference>
<dbReference type="Gene3D" id="3.30.70.3290">
    <property type="match status" value="1"/>
</dbReference>
<dbReference type="InterPro" id="IPR049900">
    <property type="entry name" value="PKS_mFAS_DH"/>
</dbReference>
<dbReference type="InterPro" id="IPR036291">
    <property type="entry name" value="NAD(P)-bd_dom_sf"/>
</dbReference>
<dbReference type="GO" id="GO:0004312">
    <property type="term" value="F:fatty acid synthase activity"/>
    <property type="evidence" value="ECO:0007669"/>
    <property type="project" value="TreeGrafter"/>
</dbReference>
<feature type="region of interest" description="N-terminal hotdog fold" evidence="6">
    <location>
        <begin position="991"/>
        <end position="1129"/>
    </location>
</feature>
<evidence type="ECO:0000259" key="7">
    <source>
        <dbReference type="PROSITE" id="PS50075"/>
    </source>
</evidence>
<reference evidence="10 11" key="1">
    <citation type="journal article" date="2019" name="Mol. Biol. Evol.">
        <title>Blast fungal genomes show frequent chromosomal changes, gene gains and losses, and effector gene turnover.</title>
        <authorList>
            <person name="Gomez Luciano L.B."/>
            <person name="Jason Tsai I."/>
            <person name="Chuma I."/>
            <person name="Tosa Y."/>
            <person name="Chen Y.H."/>
            <person name="Li J.Y."/>
            <person name="Li M.Y."/>
            <person name="Jade Lu M.Y."/>
            <person name="Nakayashiki H."/>
            <person name="Li W.H."/>
        </authorList>
    </citation>
    <scope>NUCLEOTIDE SEQUENCE [LARGE SCALE GENOMIC DNA]</scope>
    <source>
        <strain evidence="10 11">NI907</strain>
    </source>
</reference>
<dbReference type="Gene3D" id="3.40.366.10">
    <property type="entry name" value="Malonyl-Coenzyme A Acyl Carrier Protein, domain 2"/>
    <property type="match status" value="1"/>
</dbReference>
<dbReference type="SMART" id="SM00825">
    <property type="entry name" value="PKS_KS"/>
    <property type="match status" value="1"/>
</dbReference>
<evidence type="ECO:0000256" key="2">
    <source>
        <dbReference type="ARBA" id="ARBA00022553"/>
    </source>
</evidence>
<reference evidence="11" key="2">
    <citation type="submission" date="2019-10" db="EMBL/GenBank/DDBJ databases">
        <authorList>
            <consortium name="NCBI Genome Project"/>
        </authorList>
    </citation>
    <scope>NUCLEOTIDE SEQUENCE</scope>
    <source>
        <strain evidence="11">NI907</strain>
    </source>
</reference>
<feature type="active site" description="Proton donor; for dehydratase activity" evidence="6">
    <location>
        <position position="1203"/>
    </location>
</feature>
<proteinExistence type="predicted"/>
<dbReference type="InterPro" id="IPR013968">
    <property type="entry name" value="PKS_KR"/>
</dbReference>
<feature type="domain" description="Ketosynthase family 3 (KS3)" evidence="8">
    <location>
        <begin position="8"/>
        <end position="461"/>
    </location>
</feature>
<evidence type="ECO:0000259" key="9">
    <source>
        <dbReference type="PROSITE" id="PS52019"/>
    </source>
</evidence>
<keyword evidence="1" id="KW-0596">Phosphopantetheine</keyword>
<name>A0A6P8ANZ7_PYRGI</name>
<dbReference type="Gene3D" id="3.40.50.150">
    <property type="entry name" value="Vaccinia Virus protein VP39"/>
    <property type="match status" value="1"/>
</dbReference>
<dbReference type="PANTHER" id="PTHR43775">
    <property type="entry name" value="FATTY ACID SYNTHASE"/>
    <property type="match status" value="1"/>
</dbReference>
<dbReference type="InterPro" id="IPR006162">
    <property type="entry name" value="Ppantetheine_attach_site"/>
</dbReference>
<keyword evidence="2" id="KW-0597">Phosphoprotein</keyword>
<dbReference type="FunFam" id="3.40.47.10:FF:000019">
    <property type="entry name" value="Polyketide synthase type I"/>
    <property type="match status" value="1"/>
</dbReference>
<dbReference type="RefSeq" id="XP_030976615.1">
    <property type="nucleotide sequence ID" value="XM_031131732.1"/>
</dbReference>
<dbReference type="Proteomes" id="UP000515153">
    <property type="component" value="Chromosome V"/>
</dbReference>
<dbReference type="InterPro" id="IPR050091">
    <property type="entry name" value="PKS_NRPS_Biosynth_Enz"/>
</dbReference>
<dbReference type="Pfam" id="PF00698">
    <property type="entry name" value="Acyl_transf_1"/>
    <property type="match status" value="1"/>
</dbReference>
<dbReference type="Gene3D" id="3.40.50.720">
    <property type="entry name" value="NAD(P)-binding Rossmann-like Domain"/>
    <property type="match status" value="2"/>
</dbReference>
<dbReference type="SMART" id="SM00822">
    <property type="entry name" value="PKS_KR"/>
    <property type="match status" value="1"/>
</dbReference>
<keyword evidence="5" id="KW-0511">Multifunctional enzyme</keyword>
<dbReference type="InterPro" id="IPR042104">
    <property type="entry name" value="PKS_dehydratase_sf"/>
</dbReference>
<dbReference type="GO" id="GO:0006633">
    <property type="term" value="P:fatty acid biosynthetic process"/>
    <property type="evidence" value="ECO:0007669"/>
    <property type="project" value="InterPro"/>
</dbReference>
<dbReference type="PROSITE" id="PS00012">
    <property type="entry name" value="PHOSPHOPANTETHEINE"/>
    <property type="match status" value="1"/>
</dbReference>
<dbReference type="PROSITE" id="PS50075">
    <property type="entry name" value="CARRIER"/>
    <property type="match status" value="1"/>
</dbReference>
<dbReference type="GO" id="GO:0031177">
    <property type="term" value="F:phosphopantetheine binding"/>
    <property type="evidence" value="ECO:0007669"/>
    <property type="project" value="InterPro"/>
</dbReference>
<dbReference type="Pfam" id="PF08659">
    <property type="entry name" value="KR"/>
    <property type="match status" value="1"/>
</dbReference>
<sequence>MSHSIPPNEPVAVVGSSCRFAGGISKPSELWELLKNPQDLSQTIPPSRFSATGFFHEDGEYHGTTNSTKAYFLQDDHRAFDASFFNIAPKEAEAIDPQQRMLLETVYESLESAGYTLKQYSGEKVSVFSGVMTADYDTLCQRDDITSSQYFATGNARSIISNRLSYFFNFRGPSMTIDTACSASLVALHQAVQSLRSGESIMACVTGSNLILTPEQFITESSLHMLSPTGHCRMWDADADGYARGEGIAALLLKPLSKALADGDTIQAIVRETGVNSDGRTQGITMPSSLAQAALIRETYQKTGLDPTDPSDRCQYFEAHGTGTQAGDPREAQAISDAFFPSNAETQNTTMIADKAAEDADKYRQLYRSLFVGSVKTVIGHTEGAAGLAGMLKVIQSMRAKTVPPNMHLRELNPKVEPFYKNLEIPTSCTAWPAPASGHPLRASVNSFGFGGTNSHAIVELYTPDIHDPIGKHFAEKGLAVAHSKSCVISQNNVDVQFPLVLSAASKKTLYQVVLALKDFMSLPDVQEKLSSPEELHKLLRFLLVNRSTFPYRLTVTGTTCQDLVKELEKVLDSIPVGGPQEIGTLALKQISKGPLKILGIFTGQGAQWAQMSKHLLINCPIFKQTIHQLEDILGECPTPPDWTISQELSADSENSRIGIAAIAQPLCTAVQIALVDVLRSLGIEFHTVIGHSSGEVAAAYAAGRITAHDAILIAYYRGLYAHVAGAPGSGDKGGMLAAGLSKLEAEQLCALDPWNGRLAVAASNSHTSVTLSGDLDAIKEMAQYLTEQGKFARLLMVDTAYHSAHMLAPAEQYGESLSTFEIQASEGNKTKWISSVYGDDRPLEVDEIMSTYWTDNMVKPVLFREAIESALSGDNLYDVVVEVGPHPALKGPATETIKSIIGSTLPYFGVLDRKKNDMAALSDFIGSMWTLFGHSAIRLPVLPAANSYSTSPQQKSWSEMLPQYPWDHSQIHYRESRISQQYHFRADAPHELLGVRTRDDTEFELRWRNIIKLETVPWIEHHRFQGQALLPASAYCVMALDAARVLLKGRSATIIELENLEFLSGMTVEAGNYGVETLFTLTVLPPSKEQQDESIITATFTLTSAYADGSSPMRMNFRGNMTIILGNPDVDALPFKSALQPETTPVSPEGFYSMMKDLDLEYTGPFKGIKTIDRRYNFASTTLLKSHPQDTTKLAVSPATLDTCFQACFSAFASPGDGSLWTTFLPTHVSAMRFNMAICDLKGSQEQTTKVDASLTEFKPTSKNGAATIKADMAIYNDHGQAEVQIESMTVASFAATKPQDDYELYLHTVVQLDPEDAIIGPQALLDATSTEFRSLVESCDRVAAFFCQNYKSWPHETKEDLKAFIKTSPHSAALELLMQLGKNLPHGVLQAMAGPVVQESLDMLSMQRQVSGIVGQIAHRYPRMKVLVVTEPGLGLKEHVLAGLKSSFTSFTVAGKVEASFEQRVLQAANHAVRDRIFIKDLDNDKEQLEKQDLVIMSTVAGGDSVAVLKRMHALMNSGAWLLLVDMSHSPLRERLRRCSGQSVDPSMANITPPDWPDVLEECGFVNASKNGDQQHIPGFSITVRQTESHLKDVLRTPLAGGPGSPPLTSKLLVLGGNSNRTTSLVTHVTTGLEPHCEQLLTAASFEDAEHDDLATCTAAIILADLDSPVLSTMTAARLESIRTLMRPETTVLWITFHARDSNPEHAATFGFARTLLAEIPNLNLQLLDLEVLNGAGPIIAETFGRLCQRKLTTGEGSKMLWTHEPEIHIEKGRRLVPRVLPYRPAIDRVNAPRRVITSTVNTTEQCVEIVPVAAASAGETRYEIKLHSGIASTGHVAKPNSLIHPPIQVFYSSARPLDVGRYKGYLCFGRELSLNGKGRTVVLFSDSNASIVQPAPGQILWDAPETAVTSAACTAWALRTLAVMSGMDKPQGGSIILVEPDMCLFNIITQLFTSSQYNITVLTTDREASMRNPAWTFIHRYQARAPIEQVFARMGKLSVYNFLDESSPVSTMIRRVVAGKGDYYPAGELLTYTVTEMHNCDLEDVIEYADMKALQIHPSCDEPVSASAITVPDLLDSTTPPKSPFQVVDWRAERNVSYLAPPVIGTNMLRPDRTYLLVGITRDLGQSLCQLFAEQGARHIVLSSRSPPDDAQTLWRYELLARTGCTVLMEKLDVTDRASVLALKTRLTSTCPPVGGVVNGAMVLDDRVFAQMSIDTLQRVMRPKTIGSSNLDAVFASPDLDFFIMTSSFAAIGGHAGQSNYAAANMYMNGLAADRRRRGLAASVLNIGVIYGLGFLHREKDDLYAGLEREGYPPISERDIHHMFLEAIAAGKPSAQKKHGATAAVADLTTGLSRYDIDDAEPLHWHRDPRFSHYTVQQAGRGLASSKAAGDRQSIKEKLELAQTAAEVHEVVAAGLEAKLRKMLQLRDDAALDMRLGLSDIGVDSLAANQIRSWVFKNVGKDVGVMKILGAASVDKLCQEIAGLVVADRS</sequence>
<evidence type="ECO:0000256" key="4">
    <source>
        <dbReference type="ARBA" id="ARBA00023002"/>
    </source>
</evidence>
<dbReference type="InterPro" id="IPR020806">
    <property type="entry name" value="PKS_PP-bd"/>
</dbReference>
<dbReference type="InterPro" id="IPR014043">
    <property type="entry name" value="Acyl_transferase_dom"/>
</dbReference>
<dbReference type="Pfam" id="PF02801">
    <property type="entry name" value="Ketoacyl-synt_C"/>
    <property type="match status" value="2"/>
</dbReference>
<feature type="active site" description="Proton acceptor; for dehydratase activity" evidence="6">
    <location>
        <position position="1023"/>
    </location>
</feature>
<dbReference type="Gene3D" id="3.40.47.10">
    <property type="match status" value="1"/>
</dbReference>
<dbReference type="GO" id="GO:0016491">
    <property type="term" value="F:oxidoreductase activity"/>
    <property type="evidence" value="ECO:0007669"/>
    <property type="project" value="UniProtKB-KW"/>
</dbReference>
<dbReference type="KEGG" id="pgri:PgNI_11768"/>
<keyword evidence="4" id="KW-0560">Oxidoreductase</keyword>
<evidence type="ECO:0000256" key="5">
    <source>
        <dbReference type="ARBA" id="ARBA00023268"/>
    </source>
</evidence>
<dbReference type="InterPro" id="IPR029063">
    <property type="entry name" value="SAM-dependent_MTases_sf"/>
</dbReference>
<dbReference type="SUPFAM" id="SSF47336">
    <property type="entry name" value="ACP-like"/>
    <property type="match status" value="1"/>
</dbReference>
<dbReference type="InterPro" id="IPR016039">
    <property type="entry name" value="Thiolase-like"/>
</dbReference>
<feature type="domain" description="Carrier" evidence="7">
    <location>
        <begin position="2413"/>
        <end position="2488"/>
    </location>
</feature>
<dbReference type="InterPro" id="IPR049552">
    <property type="entry name" value="PKS_DH_N"/>
</dbReference>
<dbReference type="Pfam" id="PF14765">
    <property type="entry name" value="PS-DH"/>
    <property type="match status" value="1"/>
</dbReference>
<dbReference type="InterPro" id="IPR014031">
    <property type="entry name" value="Ketoacyl_synth_C"/>
</dbReference>
<dbReference type="SUPFAM" id="SSF52151">
    <property type="entry name" value="FabD/lysophospholipase-like"/>
    <property type="match status" value="1"/>
</dbReference>
<dbReference type="InterPro" id="IPR018201">
    <property type="entry name" value="Ketoacyl_synth_AS"/>
</dbReference>
<keyword evidence="10" id="KW-1185">Reference proteome</keyword>
<dbReference type="InterPro" id="IPR009081">
    <property type="entry name" value="PP-bd_ACP"/>
</dbReference>
<protein>
    <submittedName>
        <fullName evidence="11">Uncharacterized protein</fullName>
    </submittedName>
</protein>
<dbReference type="InterPro" id="IPR020807">
    <property type="entry name" value="PKS_DH"/>
</dbReference>
<dbReference type="Pfam" id="PF00109">
    <property type="entry name" value="ketoacyl-synt"/>
    <property type="match status" value="1"/>
</dbReference>
<dbReference type="InterPro" id="IPR014030">
    <property type="entry name" value="Ketoacyl_synth_N"/>
</dbReference>
<dbReference type="PROSITE" id="PS52019">
    <property type="entry name" value="PKS_MFAS_DH"/>
    <property type="match status" value="1"/>
</dbReference>
<dbReference type="InterPro" id="IPR001227">
    <property type="entry name" value="Ac_transferase_dom_sf"/>
</dbReference>
<dbReference type="InterPro" id="IPR016035">
    <property type="entry name" value="Acyl_Trfase/lysoPLipase"/>
</dbReference>
<dbReference type="PANTHER" id="PTHR43775:SF20">
    <property type="entry name" value="HYBRID PKS-NRPS SYNTHETASE APDA"/>
    <property type="match status" value="1"/>
</dbReference>
<feature type="domain" description="PKS/mFAS DH" evidence="9">
    <location>
        <begin position="991"/>
        <end position="1301"/>
    </location>
</feature>
<dbReference type="SMART" id="SM00827">
    <property type="entry name" value="PKS_AT"/>
    <property type="match status" value="1"/>
</dbReference>
<dbReference type="PROSITE" id="PS52004">
    <property type="entry name" value="KS3_2"/>
    <property type="match status" value="1"/>
</dbReference>
<evidence type="ECO:0000259" key="8">
    <source>
        <dbReference type="PROSITE" id="PS52004"/>
    </source>
</evidence>
<evidence type="ECO:0000313" key="10">
    <source>
        <dbReference type="Proteomes" id="UP000515153"/>
    </source>
</evidence>
<dbReference type="InterPro" id="IPR057326">
    <property type="entry name" value="KR_dom"/>
</dbReference>
<evidence type="ECO:0000313" key="11">
    <source>
        <dbReference type="RefSeq" id="XP_030976615.1"/>
    </source>
</evidence>
<gene>
    <name evidence="11" type="ORF">PgNI_11768</name>
</gene>